<dbReference type="RefSeq" id="WP_267990434.1">
    <property type="nucleotide sequence ID" value="NZ_JAPJZI010000001.1"/>
</dbReference>
<dbReference type="InterPro" id="IPR017439">
    <property type="entry name" value="Amidohydrolase"/>
</dbReference>
<dbReference type="GO" id="GO:0046872">
    <property type="term" value="F:metal ion binding"/>
    <property type="evidence" value="ECO:0007669"/>
    <property type="project" value="UniProtKB-KW"/>
</dbReference>
<keyword evidence="2" id="KW-0464">Manganese</keyword>
<sequence>MKLNADQITRLTEIRHALHAAPELSGAEHETAEFIRSHLVSLGPDDVVTGLGGTGVAAVYDSGRPGRSVLLRCELDGLPIEEISDLAYRSTISGCGHQCGHDGHMTMLLGVAMMLQENPPNSGRVILLFQPAEETGKGARAVINDERFKSLQPDYAIALHNLPGFDLHTVLLKPGAVNCASRGIRIALTGRTAHASQPETGLSPALATARIIERLDGLSNCERLDAGFSLVTVVHCRLGEQAFGVAPADAEIWATLRTVTDDAMGTLVSSAETVAQETARHHGLALNISYDDVFSACDNDPALIVQLRESAKRLGLTIRDLDDPFRFSEDFGEFGSAGASAMFFVGAGLGQPALHNPDYDFPDDIIQTGTSMFYETTCRLLGENGR</sequence>
<dbReference type="Gene3D" id="3.40.630.10">
    <property type="entry name" value="Zn peptidases"/>
    <property type="match status" value="1"/>
</dbReference>
<keyword evidence="2" id="KW-0479">Metal-binding</keyword>
<evidence type="ECO:0000313" key="4">
    <source>
        <dbReference type="Proteomes" id="UP001151234"/>
    </source>
</evidence>
<dbReference type="GO" id="GO:0016787">
    <property type="term" value="F:hydrolase activity"/>
    <property type="evidence" value="ECO:0007669"/>
    <property type="project" value="InterPro"/>
</dbReference>
<feature type="binding site" evidence="2">
    <location>
        <position position="355"/>
    </location>
    <ligand>
        <name>Mn(2+)</name>
        <dbReference type="ChEBI" id="CHEBI:29035"/>
        <label>2</label>
    </ligand>
</feature>
<dbReference type="InterPro" id="IPR036264">
    <property type="entry name" value="Bact_exopeptidase_dim_dom"/>
</dbReference>
<dbReference type="Gene3D" id="3.30.70.360">
    <property type="match status" value="1"/>
</dbReference>
<organism evidence="3 4">
    <name type="scientific">Hoeflea prorocentri</name>
    <dbReference type="NCBI Taxonomy" id="1922333"/>
    <lineage>
        <taxon>Bacteria</taxon>
        <taxon>Pseudomonadati</taxon>
        <taxon>Pseudomonadota</taxon>
        <taxon>Alphaproteobacteria</taxon>
        <taxon>Hyphomicrobiales</taxon>
        <taxon>Rhizobiaceae</taxon>
        <taxon>Hoeflea</taxon>
    </lineage>
</organism>
<evidence type="ECO:0000256" key="2">
    <source>
        <dbReference type="PIRSR" id="PIRSR005962-1"/>
    </source>
</evidence>
<comment type="caution">
    <text evidence="3">The sequence shown here is derived from an EMBL/GenBank/DDBJ whole genome shotgun (WGS) entry which is preliminary data.</text>
</comment>
<gene>
    <name evidence="3" type="ORF">OQ273_10430</name>
</gene>
<evidence type="ECO:0000256" key="1">
    <source>
        <dbReference type="ARBA" id="ARBA00022801"/>
    </source>
</evidence>
<feature type="binding site" evidence="2">
    <location>
        <position position="101"/>
    </location>
    <ligand>
        <name>Mn(2+)</name>
        <dbReference type="ChEBI" id="CHEBI:29035"/>
        <label>2</label>
    </ligand>
</feature>
<dbReference type="PANTHER" id="PTHR11014:SF169">
    <property type="entry name" value="CLAN MH, FAMILY M20, PEPTIDASE T-LIKE METALLOPEPTIDASE"/>
    <property type="match status" value="1"/>
</dbReference>
<dbReference type="AlphaFoldDB" id="A0A9X3UHY3"/>
<dbReference type="SUPFAM" id="SSF55031">
    <property type="entry name" value="Bacterial exopeptidase dimerisation domain"/>
    <property type="match status" value="1"/>
</dbReference>
<accession>A0A9X3UHY3</accession>
<dbReference type="NCBIfam" id="TIGR01891">
    <property type="entry name" value="amidohydrolases"/>
    <property type="match status" value="1"/>
</dbReference>
<keyword evidence="1" id="KW-0378">Hydrolase</keyword>
<dbReference type="PANTHER" id="PTHR11014">
    <property type="entry name" value="PEPTIDASE M20 FAMILY MEMBER"/>
    <property type="match status" value="1"/>
</dbReference>
<dbReference type="EMBL" id="JAPJZI010000001">
    <property type="protein sequence ID" value="MDA5398988.1"/>
    <property type="molecule type" value="Genomic_DNA"/>
</dbReference>
<keyword evidence="4" id="KW-1185">Reference proteome</keyword>
<feature type="binding site" evidence="2">
    <location>
        <position position="99"/>
    </location>
    <ligand>
        <name>Mn(2+)</name>
        <dbReference type="ChEBI" id="CHEBI:29035"/>
        <label>2</label>
    </ligand>
</feature>
<comment type="cofactor">
    <cofactor evidence="2">
        <name>Mn(2+)</name>
        <dbReference type="ChEBI" id="CHEBI:29035"/>
    </cofactor>
    <text evidence="2">The Mn(2+) ion enhances activity.</text>
</comment>
<dbReference type="PIRSF" id="PIRSF005962">
    <property type="entry name" value="Pept_M20D_amidohydro"/>
    <property type="match status" value="1"/>
</dbReference>
<reference evidence="3" key="1">
    <citation type="submission" date="2022-11" db="EMBL/GenBank/DDBJ databases">
        <title>Draft genome sequence of Hoeflea poritis E7-10 and Hoeflea prorocentri PM5-8, separated from scleractinian coral Porites lutea and marine dinoflagellate.</title>
        <authorList>
            <person name="Zhang G."/>
            <person name="Wei Q."/>
            <person name="Cai L."/>
        </authorList>
    </citation>
    <scope>NUCLEOTIDE SEQUENCE</scope>
    <source>
        <strain evidence="3">PM5-8</strain>
    </source>
</reference>
<name>A0A9X3UHY3_9HYPH</name>
<proteinExistence type="predicted"/>
<protein>
    <submittedName>
        <fullName evidence="3">Amidohydrolase</fullName>
    </submittedName>
</protein>
<feature type="binding site" evidence="2">
    <location>
        <position position="160"/>
    </location>
    <ligand>
        <name>Mn(2+)</name>
        <dbReference type="ChEBI" id="CHEBI:29035"/>
        <label>2</label>
    </ligand>
</feature>
<evidence type="ECO:0000313" key="3">
    <source>
        <dbReference type="EMBL" id="MDA5398988.1"/>
    </source>
</evidence>
<dbReference type="InterPro" id="IPR002933">
    <property type="entry name" value="Peptidase_M20"/>
</dbReference>
<feature type="binding site" evidence="2">
    <location>
        <position position="134"/>
    </location>
    <ligand>
        <name>Mn(2+)</name>
        <dbReference type="ChEBI" id="CHEBI:29035"/>
        <label>2</label>
    </ligand>
</feature>
<dbReference type="Proteomes" id="UP001151234">
    <property type="component" value="Unassembled WGS sequence"/>
</dbReference>
<dbReference type="Pfam" id="PF01546">
    <property type="entry name" value="Peptidase_M20"/>
    <property type="match status" value="1"/>
</dbReference>
<dbReference type="SUPFAM" id="SSF53187">
    <property type="entry name" value="Zn-dependent exopeptidases"/>
    <property type="match status" value="1"/>
</dbReference>